<dbReference type="CDD" id="cd16032">
    <property type="entry name" value="choline-sulfatase"/>
    <property type="match status" value="1"/>
</dbReference>
<protein>
    <submittedName>
        <fullName evidence="6">Sulfatase</fullName>
    </submittedName>
</protein>
<dbReference type="KEGG" id="acr:Acry_1005"/>
<evidence type="ECO:0000256" key="3">
    <source>
        <dbReference type="ARBA" id="ARBA00022801"/>
    </source>
</evidence>
<dbReference type="eggNOG" id="COG3119">
    <property type="taxonomic scope" value="Bacteria"/>
</dbReference>
<dbReference type="Pfam" id="PF00884">
    <property type="entry name" value="Sulfatase"/>
    <property type="match status" value="1"/>
</dbReference>
<dbReference type="SUPFAM" id="SSF53649">
    <property type="entry name" value="Alkaline phosphatase-like"/>
    <property type="match status" value="1"/>
</dbReference>
<keyword evidence="7" id="KW-1185">Reference proteome</keyword>
<dbReference type="Proteomes" id="UP000000245">
    <property type="component" value="Chromosome"/>
</dbReference>
<dbReference type="GO" id="GO:0046872">
    <property type="term" value="F:metal ion binding"/>
    <property type="evidence" value="ECO:0007669"/>
    <property type="project" value="UniProtKB-KW"/>
</dbReference>
<dbReference type="STRING" id="349163.Acry_1005"/>
<dbReference type="InterPro" id="IPR024607">
    <property type="entry name" value="Sulfatase_CS"/>
</dbReference>
<evidence type="ECO:0000256" key="1">
    <source>
        <dbReference type="ARBA" id="ARBA00008779"/>
    </source>
</evidence>
<sequence length="518" mass="57033">MMPGVDGNGADKAADGRPNILIVMADQLGARALPAYGNQVALTPNIDALAAGGVVFDNAYCNSPLCGPSRYVFMSGQLPSAIGAFDNAAEFPAMLPSFAHHMRAAGYRTILSGKMHFCGPDQMHGFEERLTTDIYPADFGWTPDWTDFATRPSWYHDMSSVREAGLCVRTNQMDYDDEVVFAARQKLFDLARDDDGRPFCMVVSLTHPHDPFAMTEEYWNLYDHDAIDMPRVRTAPASMDPHSLRLRHVSNMDNEPVTEAQVRNARHAYYAAISFVDRQLGRLRETVEACGLAARTVTVMTADHGELLGEHGLWYKMSFFEDACRIPLIVHAPGRFAPARVGAAVSSVDMLPTLVGLGGGRIPAGLACDGTSLLGHLEGRGGHDGAFGEYLAEGAIAPIVMIRRGRHKFIHCPADPDQLFDLEADPDERANLAAAPEHAALVAAFRAEVAARWDLDAVHRAVLASQARRRFIDAALRQGRRKSWDFQPFVDASEQYMRNHMRLGDLEKRARFPRPAGD</sequence>
<dbReference type="InterPro" id="IPR017850">
    <property type="entry name" value="Alkaline_phosphatase_core_sf"/>
</dbReference>
<dbReference type="InterPro" id="IPR000917">
    <property type="entry name" value="Sulfatase_N"/>
</dbReference>
<dbReference type="FunFam" id="3.40.720.10:FF:000032">
    <property type="entry name" value="Choline sulfatase"/>
    <property type="match status" value="1"/>
</dbReference>
<dbReference type="AlphaFoldDB" id="A5FX90"/>
<feature type="domain" description="Sulfatase N-terminal" evidence="4">
    <location>
        <begin position="18"/>
        <end position="359"/>
    </location>
</feature>
<dbReference type="GO" id="GO:0008484">
    <property type="term" value="F:sulfuric ester hydrolase activity"/>
    <property type="evidence" value="ECO:0007669"/>
    <property type="project" value="TreeGrafter"/>
</dbReference>
<keyword evidence="2" id="KW-0479">Metal-binding</keyword>
<dbReference type="Pfam" id="PF12411">
    <property type="entry name" value="Choline_sulf_C"/>
    <property type="match status" value="1"/>
</dbReference>
<organism evidence="6 7">
    <name type="scientific">Acidiphilium cryptum (strain JF-5)</name>
    <dbReference type="NCBI Taxonomy" id="349163"/>
    <lineage>
        <taxon>Bacteria</taxon>
        <taxon>Pseudomonadati</taxon>
        <taxon>Pseudomonadota</taxon>
        <taxon>Alphaproteobacteria</taxon>
        <taxon>Acetobacterales</taxon>
        <taxon>Acidocellaceae</taxon>
        <taxon>Acidiphilium</taxon>
    </lineage>
</organism>
<proteinExistence type="inferred from homology"/>
<dbReference type="HOGENOM" id="CLU_006332_9_1_5"/>
<dbReference type="Gene3D" id="3.40.720.10">
    <property type="entry name" value="Alkaline Phosphatase, subunit A"/>
    <property type="match status" value="1"/>
</dbReference>
<accession>A5FX90</accession>
<name>A5FX90_ACICJ</name>
<dbReference type="InterPro" id="IPR025863">
    <property type="entry name" value="Choline_sulf_C_dom"/>
</dbReference>
<dbReference type="GO" id="GO:0005737">
    <property type="term" value="C:cytoplasm"/>
    <property type="evidence" value="ECO:0007669"/>
    <property type="project" value="TreeGrafter"/>
</dbReference>
<gene>
    <name evidence="6" type="ordered locus">Acry_1005</name>
</gene>
<dbReference type="InterPro" id="IPR017785">
    <property type="entry name" value="Choline-sulfatase"/>
</dbReference>
<evidence type="ECO:0000313" key="6">
    <source>
        <dbReference type="EMBL" id="ABQ30222.1"/>
    </source>
</evidence>
<dbReference type="NCBIfam" id="TIGR03417">
    <property type="entry name" value="chol_sulfatase"/>
    <property type="match status" value="1"/>
</dbReference>
<reference evidence="6 7" key="1">
    <citation type="submission" date="2007-05" db="EMBL/GenBank/DDBJ databases">
        <title>Complete sequence of chromosome of Acidiphilium cryptum JF-5.</title>
        <authorList>
            <consortium name="US DOE Joint Genome Institute"/>
            <person name="Copeland A."/>
            <person name="Lucas S."/>
            <person name="Lapidus A."/>
            <person name="Barry K."/>
            <person name="Detter J.C."/>
            <person name="Glavina del Rio T."/>
            <person name="Hammon N."/>
            <person name="Israni S."/>
            <person name="Dalin E."/>
            <person name="Tice H."/>
            <person name="Pitluck S."/>
            <person name="Sims D."/>
            <person name="Brettin T."/>
            <person name="Bruce D."/>
            <person name="Han C."/>
            <person name="Schmutz J."/>
            <person name="Larimer F."/>
            <person name="Land M."/>
            <person name="Hauser L."/>
            <person name="Kyrpides N."/>
            <person name="Kim E."/>
            <person name="Magnuson T."/>
            <person name="Richardson P."/>
        </authorList>
    </citation>
    <scope>NUCLEOTIDE SEQUENCE [LARGE SCALE GENOMIC DNA]</scope>
    <source>
        <strain evidence="6 7">JF-5</strain>
    </source>
</reference>
<evidence type="ECO:0000259" key="4">
    <source>
        <dbReference type="Pfam" id="PF00884"/>
    </source>
</evidence>
<feature type="domain" description="Choline sulfatase enzyme C-terminal" evidence="5">
    <location>
        <begin position="461"/>
        <end position="512"/>
    </location>
</feature>
<evidence type="ECO:0000256" key="2">
    <source>
        <dbReference type="ARBA" id="ARBA00022723"/>
    </source>
</evidence>
<comment type="similarity">
    <text evidence="1">Belongs to the sulfatase family.</text>
</comment>
<dbReference type="EMBL" id="CP000697">
    <property type="protein sequence ID" value="ABQ30222.1"/>
    <property type="molecule type" value="Genomic_DNA"/>
</dbReference>
<evidence type="ECO:0000259" key="5">
    <source>
        <dbReference type="Pfam" id="PF12411"/>
    </source>
</evidence>
<keyword evidence="3" id="KW-0378">Hydrolase</keyword>
<dbReference type="PANTHER" id="PTHR45953:SF1">
    <property type="entry name" value="IDURONATE 2-SULFATASE"/>
    <property type="match status" value="1"/>
</dbReference>
<dbReference type="PANTHER" id="PTHR45953">
    <property type="entry name" value="IDURONATE 2-SULFATASE"/>
    <property type="match status" value="1"/>
</dbReference>
<dbReference type="PROSITE" id="PS00149">
    <property type="entry name" value="SULFATASE_2"/>
    <property type="match status" value="1"/>
</dbReference>
<evidence type="ECO:0000313" key="7">
    <source>
        <dbReference type="Proteomes" id="UP000000245"/>
    </source>
</evidence>
<dbReference type="RefSeq" id="WP_011941921.1">
    <property type="nucleotide sequence ID" value="NC_009484.1"/>
</dbReference>